<keyword evidence="4 7" id="KW-0408">Iron</keyword>
<keyword evidence="7" id="KW-0432">Leucine biosynthesis</keyword>
<evidence type="ECO:0000256" key="4">
    <source>
        <dbReference type="ARBA" id="ARBA00023004"/>
    </source>
</evidence>
<dbReference type="InterPro" id="IPR018136">
    <property type="entry name" value="Aconitase_4Fe-4S_BS"/>
</dbReference>
<comment type="cofactor">
    <cofactor evidence="7">
        <name>[4Fe-4S] cluster</name>
        <dbReference type="ChEBI" id="CHEBI:49883"/>
    </cofactor>
    <text evidence="7">Binds 1 [4Fe-4S] cluster per subunit.</text>
</comment>
<keyword evidence="7" id="KW-0100">Branched-chain amino acid biosynthesis</keyword>
<dbReference type="NCBIfam" id="TIGR02086">
    <property type="entry name" value="IPMI_arch"/>
    <property type="match status" value="1"/>
</dbReference>
<evidence type="ECO:0000256" key="7">
    <source>
        <dbReference type="HAMAP-Rule" id="MF_01027"/>
    </source>
</evidence>
<dbReference type="EC" id="4.2.1.33" evidence="7"/>
<comment type="catalytic activity">
    <reaction evidence="7">
        <text>(2R,3S)-3-isopropylmalate = (2S)-2-isopropylmalate</text>
        <dbReference type="Rhea" id="RHEA:32287"/>
        <dbReference type="ChEBI" id="CHEBI:1178"/>
        <dbReference type="ChEBI" id="CHEBI:35121"/>
        <dbReference type="EC" id="4.2.1.33"/>
    </reaction>
</comment>
<dbReference type="Gene3D" id="3.30.499.10">
    <property type="entry name" value="Aconitase, domain 3"/>
    <property type="match status" value="2"/>
</dbReference>
<feature type="binding site" evidence="7">
    <location>
        <position position="356"/>
    </location>
    <ligand>
        <name>[4Fe-4S] cluster</name>
        <dbReference type="ChEBI" id="CHEBI:49883"/>
    </ligand>
</feature>
<reference evidence="9" key="1">
    <citation type="journal article" date="2020" name="mSystems">
        <title>Genome- and Community-Level Interaction Insights into Carbon Utilization and Element Cycling Functions of Hydrothermarchaeota in Hydrothermal Sediment.</title>
        <authorList>
            <person name="Zhou Z."/>
            <person name="Liu Y."/>
            <person name="Xu W."/>
            <person name="Pan J."/>
            <person name="Luo Z.H."/>
            <person name="Li M."/>
        </authorList>
    </citation>
    <scope>NUCLEOTIDE SEQUENCE [LARGE SCALE GENOMIC DNA]</scope>
    <source>
        <strain evidence="9">SpSt-774</strain>
    </source>
</reference>
<keyword evidence="5 7" id="KW-0411">Iron-sulfur</keyword>
<dbReference type="CDD" id="cd01583">
    <property type="entry name" value="IPMI"/>
    <property type="match status" value="1"/>
</dbReference>
<dbReference type="InterPro" id="IPR015931">
    <property type="entry name" value="Acnase/IPM_dHydase_lsu_aba_1/3"/>
</dbReference>
<name>A0A7C4TAD3_UNCW3</name>
<proteinExistence type="inferred from homology"/>
<feature type="binding site" evidence="7">
    <location>
        <position position="359"/>
    </location>
    <ligand>
        <name>[4Fe-4S] cluster</name>
        <dbReference type="ChEBI" id="CHEBI:49883"/>
    </ligand>
</feature>
<comment type="subunit">
    <text evidence="7">Heterodimer of LeuC and LeuD.</text>
</comment>
<dbReference type="PANTHER" id="PTHR43822">
    <property type="entry name" value="HOMOACONITASE, MITOCHONDRIAL-RELATED"/>
    <property type="match status" value="1"/>
</dbReference>
<evidence type="ECO:0000256" key="2">
    <source>
        <dbReference type="ARBA" id="ARBA00022605"/>
    </source>
</evidence>
<evidence type="ECO:0000256" key="3">
    <source>
        <dbReference type="ARBA" id="ARBA00022723"/>
    </source>
</evidence>
<organism evidence="9">
    <name type="scientific">candidate division WOR-3 bacterium</name>
    <dbReference type="NCBI Taxonomy" id="2052148"/>
    <lineage>
        <taxon>Bacteria</taxon>
        <taxon>Bacteria division WOR-3</taxon>
    </lineage>
</organism>
<dbReference type="Pfam" id="PF00330">
    <property type="entry name" value="Aconitase"/>
    <property type="match status" value="1"/>
</dbReference>
<dbReference type="NCBIfam" id="TIGR01343">
    <property type="entry name" value="hacA_fam"/>
    <property type="match status" value="1"/>
</dbReference>
<evidence type="ECO:0000256" key="5">
    <source>
        <dbReference type="ARBA" id="ARBA00023014"/>
    </source>
</evidence>
<evidence type="ECO:0000256" key="6">
    <source>
        <dbReference type="ARBA" id="ARBA00023239"/>
    </source>
</evidence>
<evidence type="ECO:0000259" key="8">
    <source>
        <dbReference type="Pfam" id="PF00330"/>
    </source>
</evidence>
<dbReference type="PRINTS" id="PR00415">
    <property type="entry name" value="ACONITASE"/>
</dbReference>
<feature type="binding site" evidence="7">
    <location>
        <position position="296"/>
    </location>
    <ligand>
        <name>[4Fe-4S] cluster</name>
        <dbReference type="ChEBI" id="CHEBI:49883"/>
    </ligand>
</feature>
<comment type="pathway">
    <text evidence="7">Amino-acid biosynthesis; L-leucine biosynthesis; L-leucine from 3-methyl-2-oxobutanoate: step 2/4.</text>
</comment>
<dbReference type="InterPro" id="IPR006251">
    <property type="entry name" value="Homoacnase/IPMdehydase_lsu"/>
</dbReference>
<dbReference type="InterPro" id="IPR050067">
    <property type="entry name" value="IPM_dehydratase_rel_enz"/>
</dbReference>
<dbReference type="GO" id="GO:0051539">
    <property type="term" value="F:4 iron, 4 sulfur cluster binding"/>
    <property type="evidence" value="ECO:0007669"/>
    <property type="project" value="UniProtKB-KW"/>
</dbReference>
<comment type="similarity">
    <text evidence="7">Belongs to the aconitase/IPM isomerase family. LeuC type 2 subfamily.</text>
</comment>
<protein>
    <recommendedName>
        <fullName evidence="7">3-isopropylmalate dehydratase large subunit</fullName>
        <ecNumber evidence="7">4.2.1.33</ecNumber>
    </recommendedName>
    <alternativeName>
        <fullName evidence="7">Alpha-IPM isomerase</fullName>
        <shortName evidence="7">IPMI</shortName>
    </alternativeName>
    <alternativeName>
        <fullName evidence="7">Isopropylmalate isomerase</fullName>
    </alternativeName>
</protein>
<keyword evidence="6 7" id="KW-0456">Lyase</keyword>
<accession>A0A7C4TAD3</accession>
<evidence type="ECO:0000256" key="1">
    <source>
        <dbReference type="ARBA" id="ARBA00022485"/>
    </source>
</evidence>
<dbReference type="PROSITE" id="PS00450">
    <property type="entry name" value="ACONITASE_1"/>
    <property type="match status" value="1"/>
</dbReference>
<comment type="function">
    <text evidence="7">Catalyzes the isomerization between 2-isopropylmalate and 3-isopropylmalate, via the formation of 2-isopropylmaleate.</text>
</comment>
<comment type="caution">
    <text evidence="9">The sequence shown here is derived from an EMBL/GenBank/DDBJ whole genome shotgun (WGS) entry which is preliminary data.</text>
</comment>
<dbReference type="AlphaFoldDB" id="A0A7C4TAD3"/>
<sequence length="413" mass="45255">MTIAEKILAKASGRPRVVPNEIVMAKVDVAMSHENADVVLKSFLEIGVKKVWDPDKIVILFDHRVPAESEKTAATHKRIREFVKEQGIKHFYDLKEGICHQILPEFGHCRPGEVLVGTDSHTTTHGAFGTFATGIGGTEMAGVWATGELWFKVPETFKMVIKGNFRKFVSAKDLILYIIGEIGADGADYKSVEFCGPTIEEISISSRMVLTNLAMEMGAKNAFVLPDKKTIEFIKQRTDKKFEVILPDKDAEYLKTYEFDVSDLKPQIACPHSVDNVKPVKEVAGLKVNQVLIGSCTNGRLEDLKVAAEILDGKVVHPETRLLIIPASRRVYIEALKAGYIEIFLKAGALVLNPGCGPCLGAHQGLLAPGEVCLSTTNRNFKGRMGSPESFIYLASPATAAFTAIKGEITEPE</sequence>
<dbReference type="UniPathway" id="UPA00048">
    <property type="reaction ID" value="UER00071"/>
</dbReference>
<dbReference type="HAMAP" id="MF_01027">
    <property type="entry name" value="LeuC_type2"/>
    <property type="match status" value="1"/>
</dbReference>
<dbReference type="PANTHER" id="PTHR43822:SF22">
    <property type="entry name" value="ISOPROPYLMALATE_CITRAMALATE ISOMERASE LARGE SUBUNIT"/>
    <property type="match status" value="1"/>
</dbReference>
<dbReference type="InterPro" id="IPR001030">
    <property type="entry name" value="Acoase/IPM_deHydtase_lsu_aba"/>
</dbReference>
<gene>
    <name evidence="7" type="primary">leuC</name>
    <name evidence="9" type="ORF">ENV60_00615</name>
</gene>
<evidence type="ECO:0000313" key="9">
    <source>
        <dbReference type="EMBL" id="HGV96787.1"/>
    </source>
</evidence>
<dbReference type="InterPro" id="IPR011826">
    <property type="entry name" value="HAcnase/IPMdehydase_lsu_prok"/>
</dbReference>
<dbReference type="SUPFAM" id="SSF53732">
    <property type="entry name" value="Aconitase iron-sulfur domain"/>
    <property type="match status" value="1"/>
</dbReference>
<keyword evidence="1 7" id="KW-0004">4Fe-4S</keyword>
<dbReference type="PROSITE" id="PS01244">
    <property type="entry name" value="ACONITASE_2"/>
    <property type="match status" value="1"/>
</dbReference>
<dbReference type="EMBL" id="DTGZ01000011">
    <property type="protein sequence ID" value="HGV96787.1"/>
    <property type="molecule type" value="Genomic_DNA"/>
</dbReference>
<dbReference type="GO" id="GO:0003861">
    <property type="term" value="F:3-isopropylmalate dehydratase activity"/>
    <property type="evidence" value="ECO:0007669"/>
    <property type="project" value="UniProtKB-UniRule"/>
</dbReference>
<dbReference type="InterPro" id="IPR036008">
    <property type="entry name" value="Aconitase_4Fe-4S_dom"/>
</dbReference>
<dbReference type="NCBIfam" id="NF001614">
    <property type="entry name" value="PRK00402.1"/>
    <property type="match status" value="1"/>
</dbReference>
<feature type="domain" description="Aconitase/3-isopropylmalate dehydratase large subunit alpha/beta/alpha" evidence="8">
    <location>
        <begin position="24"/>
        <end position="407"/>
    </location>
</feature>
<dbReference type="GO" id="GO:0009098">
    <property type="term" value="P:L-leucine biosynthetic process"/>
    <property type="evidence" value="ECO:0007669"/>
    <property type="project" value="UniProtKB-UniRule"/>
</dbReference>
<keyword evidence="3 7" id="KW-0479">Metal-binding</keyword>
<dbReference type="GO" id="GO:0046872">
    <property type="term" value="F:metal ion binding"/>
    <property type="evidence" value="ECO:0007669"/>
    <property type="project" value="UniProtKB-KW"/>
</dbReference>
<keyword evidence="2 7" id="KW-0028">Amino-acid biosynthesis</keyword>
<dbReference type="InterPro" id="IPR033941">
    <property type="entry name" value="IPMI_cat"/>
</dbReference>